<dbReference type="EMBL" id="HBHW01042695">
    <property type="protein sequence ID" value="CAE0064955.1"/>
    <property type="molecule type" value="Transcribed_RNA"/>
</dbReference>
<proteinExistence type="predicted"/>
<gene>
    <name evidence="1" type="ORF">RMAR00112_LOCUS33026</name>
    <name evidence="2" type="ORF">RMAR00112_LOCUS33027</name>
</gene>
<name>A0A7S3A8F1_9RHOD</name>
<organism evidence="1">
    <name type="scientific">Rhodosorus marinus</name>
    <dbReference type="NCBI Taxonomy" id="101924"/>
    <lineage>
        <taxon>Eukaryota</taxon>
        <taxon>Rhodophyta</taxon>
        <taxon>Stylonematophyceae</taxon>
        <taxon>Stylonematales</taxon>
        <taxon>Stylonemataceae</taxon>
        <taxon>Rhodosorus</taxon>
    </lineage>
</organism>
<protein>
    <submittedName>
        <fullName evidence="1">Uncharacterized protein</fullName>
    </submittedName>
</protein>
<reference evidence="1" key="1">
    <citation type="submission" date="2021-01" db="EMBL/GenBank/DDBJ databases">
        <authorList>
            <person name="Corre E."/>
            <person name="Pelletier E."/>
            <person name="Niang G."/>
            <person name="Scheremetjew M."/>
            <person name="Finn R."/>
            <person name="Kale V."/>
            <person name="Holt S."/>
            <person name="Cochrane G."/>
            <person name="Meng A."/>
            <person name="Brown T."/>
            <person name="Cohen L."/>
        </authorList>
    </citation>
    <scope>NUCLEOTIDE SEQUENCE</scope>
    <source>
        <strain evidence="1">CCMP 769</strain>
    </source>
</reference>
<accession>A0A7S3A8F1</accession>
<dbReference type="EMBL" id="HBHW01042694">
    <property type="protein sequence ID" value="CAE0064954.1"/>
    <property type="molecule type" value="Transcribed_RNA"/>
</dbReference>
<sequence>MQVPGSPVEGLAKVVLIQCFSGLAKHPSTQISRSRFVQSTNFRWLRVRMIQSTPRKIELVDLKKSLLLVHLKAEHSVFLDDALNRKACQLLNVEVQFLNEHLAFQTRSFYGHGVGQLVHFVPPWVLIVVL</sequence>
<evidence type="ECO:0000313" key="1">
    <source>
        <dbReference type="EMBL" id="CAE0064954.1"/>
    </source>
</evidence>
<dbReference type="AlphaFoldDB" id="A0A7S3A8F1"/>
<evidence type="ECO:0000313" key="2">
    <source>
        <dbReference type="EMBL" id="CAE0064955.1"/>
    </source>
</evidence>